<dbReference type="Proteomes" id="UP000185657">
    <property type="component" value="Unassembled WGS sequence"/>
</dbReference>
<dbReference type="Proteomes" id="UP000185680">
    <property type="component" value="Chromosome"/>
</dbReference>
<dbReference type="EMBL" id="CP017476">
    <property type="protein sequence ID" value="AOW11642.1"/>
    <property type="molecule type" value="Genomic_DNA"/>
</dbReference>
<accession>A0A167GQ07</accession>
<evidence type="ECO:0000313" key="3">
    <source>
        <dbReference type="Proteomes" id="UP000185657"/>
    </source>
</evidence>
<keyword evidence="3" id="KW-1185">Reference proteome</keyword>
<dbReference type="AlphaFoldDB" id="A0A167GQ07"/>
<dbReference type="EMBL" id="LVWD01000037">
    <property type="protein sequence ID" value="OAD39735.1"/>
    <property type="molecule type" value="Genomic_DNA"/>
</dbReference>
<sequence length="277" mass="30922">MRALFSDIPRAPQGLSHEDTMAWIQKSMQDFPGGDLAYTIEHVTRNSMLDIVLRLREDGHLQDDTQFETTLLQLSHEAGRKEFMDWCINAQKSVDTTSRLLNRAKPSWSEPTPLFSMAPEQVRRFVIGEPTGAGPLFTEFAAREDVRQLELFANGTPDRLYEFDWGFVTEEPGPVWNVYLADVWRSGTVGSFDRFIGAWRLETAAVAGSKVRPPHVPAGLSLELGIAAFASLALHGGSGDPASAVERKWVSEVFLAHMLPAMSGRVLDPNYDFPSNW</sequence>
<name>A0A167GQ07_9BURK</name>
<dbReference type="KEGG" id="hyl:LPB072_00995"/>
<reference evidence="1 4" key="2">
    <citation type="submission" date="2016-10" db="EMBL/GenBank/DDBJ databases">
        <title>Hydorgenophaga sp. LPB0072 isolated from gastropod.</title>
        <authorList>
            <person name="Kim E."/>
            <person name="Yi H."/>
        </authorList>
    </citation>
    <scope>NUCLEOTIDE SEQUENCE [LARGE SCALE GENOMIC DNA]</scope>
    <source>
        <strain evidence="1 4">LPB0072</strain>
    </source>
</reference>
<evidence type="ECO:0000313" key="2">
    <source>
        <dbReference type="EMBL" id="OAD39735.1"/>
    </source>
</evidence>
<evidence type="ECO:0000313" key="4">
    <source>
        <dbReference type="Proteomes" id="UP000185680"/>
    </source>
</evidence>
<proteinExistence type="predicted"/>
<protein>
    <submittedName>
        <fullName evidence="1">Uncharacterized protein</fullName>
    </submittedName>
</protein>
<evidence type="ECO:0000313" key="1">
    <source>
        <dbReference type="EMBL" id="AOW11642.1"/>
    </source>
</evidence>
<gene>
    <name evidence="1" type="ORF">LPB072_00995</name>
    <name evidence="2" type="ORF">LPB72_19260</name>
</gene>
<reference evidence="2 3" key="1">
    <citation type="submission" date="2016-02" db="EMBL/GenBank/DDBJ databases">
        <title>Draft genome sequence of Hydrogenophaga sp. LPB0072.</title>
        <authorList>
            <person name="Shin S.-K."/>
            <person name="Yi H."/>
        </authorList>
    </citation>
    <scope>NUCLEOTIDE SEQUENCE [LARGE SCALE GENOMIC DNA]</scope>
    <source>
        <strain evidence="2 3">LPB0072</strain>
    </source>
</reference>
<organism evidence="1 4">
    <name type="scientific">Hydrogenophaga crassostreae</name>
    <dbReference type="NCBI Taxonomy" id="1763535"/>
    <lineage>
        <taxon>Bacteria</taxon>
        <taxon>Pseudomonadati</taxon>
        <taxon>Pseudomonadota</taxon>
        <taxon>Betaproteobacteria</taxon>
        <taxon>Burkholderiales</taxon>
        <taxon>Comamonadaceae</taxon>
        <taxon>Hydrogenophaga</taxon>
    </lineage>
</organism>